<dbReference type="PROSITE" id="PS52039">
    <property type="entry name" value="TOPO_IA_2"/>
    <property type="match status" value="1"/>
</dbReference>
<dbReference type="AlphaFoldDB" id="A0A090RJ49"/>
<sequence>MDAHHAIIPTPKAVNPASLSANEQKIYQQIARQYLMQFYPAAVYSEAKLEFTIAGGLFIARGRQLMSPGWRQLLGRDDSQDGEADLATKCRR</sequence>
<dbReference type="STRING" id="754436.JCM19237_1452"/>
<evidence type="ECO:0000313" key="3">
    <source>
        <dbReference type="Proteomes" id="UP000029227"/>
    </source>
</evidence>
<dbReference type="GO" id="GO:0006265">
    <property type="term" value="P:DNA topological change"/>
    <property type="evidence" value="ECO:0007669"/>
    <property type="project" value="InterPro"/>
</dbReference>
<evidence type="ECO:0000313" key="2">
    <source>
        <dbReference type="EMBL" id="GAL07512.1"/>
    </source>
</evidence>
<dbReference type="GO" id="GO:0006281">
    <property type="term" value="P:DNA repair"/>
    <property type="evidence" value="ECO:0007669"/>
    <property type="project" value="TreeGrafter"/>
</dbReference>
<dbReference type="PANTHER" id="PTHR11390">
    <property type="entry name" value="PROKARYOTIC DNA TOPOISOMERASE"/>
    <property type="match status" value="1"/>
</dbReference>
<dbReference type="InterPro" id="IPR023405">
    <property type="entry name" value="Topo_IA_core_domain"/>
</dbReference>
<dbReference type="Gene3D" id="1.10.290.10">
    <property type="entry name" value="Topoisomerase I, domain 4"/>
    <property type="match status" value="1"/>
</dbReference>
<reference evidence="2 3" key="1">
    <citation type="journal article" date="2014" name="Genome Announc.">
        <title>Draft Genome Sequences of Two Vibrionaceae Species, Vibrio ponticus C121 and Photobacterium aphoticum C119, Isolated as Coral Reef Microbiota.</title>
        <authorList>
            <person name="Al-saari N."/>
            <person name="Meirelles P.M."/>
            <person name="Mino S."/>
            <person name="Suda W."/>
            <person name="Oshima K."/>
            <person name="Hattori M."/>
            <person name="Ohkuma M."/>
            <person name="Thompson F.L."/>
            <person name="Gomez-Gil B."/>
            <person name="Sawabe T."/>
            <person name="Sawabe T."/>
        </authorList>
    </citation>
    <scope>NUCLEOTIDE SEQUENCE [LARGE SCALE GENOMIC DNA]</scope>
    <source>
        <strain evidence="2 3">JCM 19237</strain>
    </source>
</reference>
<accession>A0A090RJ49</accession>
<dbReference type="EMBL" id="BBMN01000017">
    <property type="protein sequence ID" value="GAL07512.1"/>
    <property type="molecule type" value="Genomic_DNA"/>
</dbReference>
<comment type="caution">
    <text evidence="2">The sequence shown here is derived from an EMBL/GenBank/DDBJ whole genome shotgun (WGS) entry which is preliminary data.</text>
</comment>
<evidence type="ECO:0000259" key="1">
    <source>
        <dbReference type="PROSITE" id="PS52039"/>
    </source>
</evidence>
<gene>
    <name evidence="2" type="ORF">JCM19237_1452</name>
</gene>
<dbReference type="Pfam" id="PF01131">
    <property type="entry name" value="Topoisom_bac"/>
    <property type="match status" value="1"/>
</dbReference>
<dbReference type="EC" id="5.99.1.2" evidence="2"/>
<organism evidence="2 3">
    <name type="scientific">Photobacterium aphoticum</name>
    <dbReference type="NCBI Taxonomy" id="754436"/>
    <lineage>
        <taxon>Bacteria</taxon>
        <taxon>Pseudomonadati</taxon>
        <taxon>Pseudomonadota</taxon>
        <taxon>Gammaproteobacteria</taxon>
        <taxon>Vibrionales</taxon>
        <taxon>Vibrionaceae</taxon>
        <taxon>Photobacterium</taxon>
    </lineage>
</organism>
<dbReference type="SUPFAM" id="SSF56712">
    <property type="entry name" value="Prokaryotic type I DNA topoisomerase"/>
    <property type="match status" value="1"/>
</dbReference>
<dbReference type="eggNOG" id="COG0550">
    <property type="taxonomic scope" value="Bacteria"/>
</dbReference>
<proteinExistence type="predicted"/>
<dbReference type="PANTHER" id="PTHR11390:SF21">
    <property type="entry name" value="DNA TOPOISOMERASE 3-ALPHA"/>
    <property type="match status" value="1"/>
</dbReference>
<dbReference type="Proteomes" id="UP000029227">
    <property type="component" value="Unassembled WGS sequence"/>
</dbReference>
<dbReference type="GO" id="GO:0006310">
    <property type="term" value="P:DNA recombination"/>
    <property type="evidence" value="ECO:0007669"/>
    <property type="project" value="TreeGrafter"/>
</dbReference>
<name>A0A090RJ49_9GAMM</name>
<dbReference type="GO" id="GO:0003917">
    <property type="term" value="F:DNA topoisomerase type I (single strand cut, ATP-independent) activity"/>
    <property type="evidence" value="ECO:0007669"/>
    <property type="project" value="InterPro"/>
</dbReference>
<dbReference type="InterPro" id="IPR000380">
    <property type="entry name" value="Topo_IA"/>
</dbReference>
<protein>
    <submittedName>
        <fullName evidence="2">DNA topoisomerase III</fullName>
        <ecNumber evidence="2">5.99.1.2</ecNumber>
    </submittedName>
</protein>
<dbReference type="InterPro" id="IPR013497">
    <property type="entry name" value="Topo_IA_cen"/>
</dbReference>
<dbReference type="InterPro" id="IPR013826">
    <property type="entry name" value="Topo_IA_cen_sub3"/>
</dbReference>
<dbReference type="GO" id="GO:0043597">
    <property type="term" value="C:cytoplasmic replication fork"/>
    <property type="evidence" value="ECO:0007669"/>
    <property type="project" value="TreeGrafter"/>
</dbReference>
<feature type="domain" description="Topo IA-type catalytic" evidence="1">
    <location>
        <begin position="1"/>
        <end position="92"/>
    </location>
</feature>
<keyword evidence="2" id="KW-0413">Isomerase</keyword>
<dbReference type="GO" id="GO:0003677">
    <property type="term" value="F:DNA binding"/>
    <property type="evidence" value="ECO:0007669"/>
    <property type="project" value="InterPro"/>
</dbReference>